<reference evidence="1" key="1">
    <citation type="journal article" date="2023" name="bioRxiv">
        <title>Scaffold-level genome assemblies of two parasitoid biocontrol wasps reveal the parthenogenesis mechanism and an associated novel virus.</title>
        <authorList>
            <person name="Inwood S."/>
            <person name="Skelly J."/>
            <person name="Guhlin J."/>
            <person name="Harrop T."/>
            <person name="Goldson S."/>
            <person name="Dearden P."/>
        </authorList>
    </citation>
    <scope>NUCLEOTIDE SEQUENCE</scope>
    <source>
        <strain evidence="1">Lincoln</strain>
        <tissue evidence="1">Whole body</tissue>
    </source>
</reference>
<proteinExistence type="predicted"/>
<organism evidence="1 2">
    <name type="scientific">Microctonus hyperodae</name>
    <name type="common">Parasitoid wasp</name>
    <dbReference type="NCBI Taxonomy" id="165561"/>
    <lineage>
        <taxon>Eukaryota</taxon>
        <taxon>Metazoa</taxon>
        <taxon>Ecdysozoa</taxon>
        <taxon>Arthropoda</taxon>
        <taxon>Hexapoda</taxon>
        <taxon>Insecta</taxon>
        <taxon>Pterygota</taxon>
        <taxon>Neoptera</taxon>
        <taxon>Endopterygota</taxon>
        <taxon>Hymenoptera</taxon>
        <taxon>Apocrita</taxon>
        <taxon>Ichneumonoidea</taxon>
        <taxon>Braconidae</taxon>
        <taxon>Euphorinae</taxon>
        <taxon>Microctonus</taxon>
    </lineage>
</organism>
<reference evidence="1" key="2">
    <citation type="submission" date="2023-03" db="EMBL/GenBank/DDBJ databases">
        <authorList>
            <person name="Inwood S.N."/>
            <person name="Skelly J.G."/>
            <person name="Guhlin J."/>
            <person name="Harrop T.W.R."/>
            <person name="Goldson S.G."/>
            <person name="Dearden P.K."/>
        </authorList>
    </citation>
    <scope>NUCLEOTIDE SEQUENCE</scope>
    <source>
        <strain evidence="1">Lincoln</strain>
        <tissue evidence="1">Whole body</tissue>
    </source>
</reference>
<comment type="caution">
    <text evidence="1">The sequence shown here is derived from an EMBL/GenBank/DDBJ whole genome shotgun (WGS) entry which is preliminary data.</text>
</comment>
<protein>
    <submittedName>
        <fullName evidence="1">Uncharacterized protein</fullName>
    </submittedName>
</protein>
<gene>
    <name evidence="1" type="ORF">PV327_011438</name>
</gene>
<sequence length="188" mass="20982">MKRDHKELNSKAISYSTKCSNYFGSQCKGDASLMTKGLNNIPYHCYNIHDNCGEWCRYKNNPDTYKHSVIGDGLVDQDLFEYLKCLFGTLAKNTSELCQLISTNPNESLNYVITNFAPKSRMYGMSASGSQRTACAINKHNDGQKYCVNLNVNLTLSPETSGLESDADIFQIAAKYGELHNITVTDCT</sequence>
<evidence type="ECO:0000313" key="1">
    <source>
        <dbReference type="EMBL" id="KAK0169689.1"/>
    </source>
</evidence>
<name>A0AA39KQ64_MICHY</name>
<accession>A0AA39KQ64</accession>
<dbReference type="EMBL" id="JAQQBR010000623">
    <property type="protein sequence ID" value="KAK0169689.1"/>
    <property type="molecule type" value="Genomic_DNA"/>
</dbReference>
<keyword evidence="2" id="KW-1185">Reference proteome</keyword>
<evidence type="ECO:0000313" key="2">
    <source>
        <dbReference type="Proteomes" id="UP001168972"/>
    </source>
</evidence>
<dbReference type="Proteomes" id="UP001168972">
    <property type="component" value="Unassembled WGS sequence"/>
</dbReference>
<dbReference type="AlphaFoldDB" id="A0AA39KQ64"/>